<feature type="compositionally biased region" description="Low complexity" evidence="1">
    <location>
        <begin position="168"/>
        <end position="191"/>
    </location>
</feature>
<feature type="region of interest" description="Disordered" evidence="1">
    <location>
        <begin position="164"/>
        <end position="193"/>
    </location>
</feature>
<feature type="compositionally biased region" description="Basic and acidic residues" evidence="1">
    <location>
        <begin position="88"/>
        <end position="101"/>
    </location>
</feature>
<keyword evidence="2" id="KW-1185">Reference proteome</keyword>
<proteinExistence type="predicted"/>
<feature type="region of interest" description="Disordered" evidence="1">
    <location>
        <begin position="88"/>
        <end position="114"/>
    </location>
</feature>
<accession>A0A1I8F5M1</accession>
<name>A0A1I8F5M1_9PLAT</name>
<sequence>MMFKNERWNCTFQHQFLNTGQFRVGHHSQQGGREKLVMAAAVAASRAWSAGACLQPACGSARWQRPRRQSSRRAVQLTSPLSLSRSARELRSLDRADDRARSTAKPAIPTCRRDNLSLASGGSANFFGDNRRAAIEQPGSGSCLTFITEESGTWRCQEEPDADLQLPGAISGSARSDSASARPDTAAPATSRDANLHDLFQRSVFVVGRADTLPQSSRSGSRRRREVGVAGSSGCLNFDPAGAPAAATECKKRLLAYSRSSRRTSASRGWTTKTEFHGVSRGAPAPTTVWPRTSGLLRPPVLAAWNRFERRLYAAATRAWCNCSMLLYNPIQGALRGRCVKVKEMQQGAVGLILVSRGNAVHVMQSRKVLTFDKFVKAASGLLCRNHSEGFLFSNLAAQRQHAKPTSVNCKSVKAGGGSVACFELARRQGSDP</sequence>
<dbReference type="AlphaFoldDB" id="A0A1I8F5M1"/>
<protein>
    <submittedName>
        <fullName evidence="3">SH2 domain-containing protein</fullName>
    </submittedName>
</protein>
<evidence type="ECO:0000313" key="3">
    <source>
        <dbReference type="WBParaSite" id="maker-unitig_21458-snap-gene-0.2-mRNA-1"/>
    </source>
</evidence>
<reference evidence="3" key="1">
    <citation type="submission" date="2016-11" db="UniProtKB">
        <authorList>
            <consortium name="WormBaseParasite"/>
        </authorList>
    </citation>
    <scope>IDENTIFICATION</scope>
</reference>
<evidence type="ECO:0000313" key="2">
    <source>
        <dbReference type="Proteomes" id="UP000095280"/>
    </source>
</evidence>
<dbReference type="Proteomes" id="UP000095280">
    <property type="component" value="Unplaced"/>
</dbReference>
<dbReference type="WBParaSite" id="maker-unitig_21458-snap-gene-0.2-mRNA-1">
    <property type="protein sequence ID" value="maker-unitig_21458-snap-gene-0.2-mRNA-1"/>
    <property type="gene ID" value="maker-unitig_21458-snap-gene-0.2"/>
</dbReference>
<evidence type="ECO:0000256" key="1">
    <source>
        <dbReference type="SAM" id="MobiDB-lite"/>
    </source>
</evidence>
<organism evidence="2 3">
    <name type="scientific">Macrostomum lignano</name>
    <dbReference type="NCBI Taxonomy" id="282301"/>
    <lineage>
        <taxon>Eukaryota</taxon>
        <taxon>Metazoa</taxon>
        <taxon>Spiralia</taxon>
        <taxon>Lophotrochozoa</taxon>
        <taxon>Platyhelminthes</taxon>
        <taxon>Rhabditophora</taxon>
        <taxon>Macrostomorpha</taxon>
        <taxon>Macrostomida</taxon>
        <taxon>Macrostomidae</taxon>
        <taxon>Macrostomum</taxon>
    </lineage>
</organism>